<dbReference type="Pfam" id="PF02878">
    <property type="entry name" value="PGM_PMM_I"/>
    <property type="match status" value="1"/>
</dbReference>
<dbReference type="PRINTS" id="PR00509">
    <property type="entry name" value="PGMPMM"/>
</dbReference>
<comment type="cofactor">
    <cofactor evidence="1">
        <name>Mg(2+)</name>
        <dbReference type="ChEBI" id="CHEBI:18420"/>
    </cofactor>
</comment>
<feature type="domain" description="Alpha-D-phosphohexomutase alpha/beta/alpha" evidence="8">
    <location>
        <begin position="236"/>
        <end position="342"/>
    </location>
</feature>
<accession>A0A1M7Z5V7</accession>
<dbReference type="InterPro" id="IPR005844">
    <property type="entry name" value="A-D-PHexomutase_a/b/a-I"/>
</dbReference>
<dbReference type="PROSITE" id="PS00710">
    <property type="entry name" value="PGM_PMM"/>
    <property type="match status" value="1"/>
</dbReference>
<evidence type="ECO:0000256" key="1">
    <source>
        <dbReference type="ARBA" id="ARBA00001946"/>
    </source>
</evidence>
<evidence type="ECO:0000259" key="7">
    <source>
        <dbReference type="Pfam" id="PF02878"/>
    </source>
</evidence>
<evidence type="ECO:0000259" key="8">
    <source>
        <dbReference type="Pfam" id="PF02879"/>
    </source>
</evidence>
<keyword evidence="11" id="KW-1185">Reference proteome</keyword>
<dbReference type="InterPro" id="IPR005841">
    <property type="entry name" value="Alpha-D-phosphohexomutase_SF"/>
</dbReference>
<dbReference type="GO" id="GO:0000287">
    <property type="term" value="F:magnesium ion binding"/>
    <property type="evidence" value="ECO:0007669"/>
    <property type="project" value="InterPro"/>
</dbReference>
<sequence length="602" mass="67158">MKMKFTLRVANNYIFHILESSLIFIPMNSIDPTIMVRAQAWLDGNVDQDTKDAILKLKDENPNELVDSFYQDLEFGTGGLRGLMGVGTNRMNIYTVGMATQGLANYLLKCFPDQDISVAITHDSRINNTVFATATTDVLTANGIRVYYFREMRPTPMLSFAVRHFGCKSGVMITASHNPKEYNGYKAYWEDGAQVVAPHDKNIIQEVKKITSFDLVNWDKNDDLVTYIEEDFDQIYLEKVKGLSLSPSAIQANKDMSIVFSPIHGASGKMVPAALKTFGFENVHVVKEQAEPDGTFPTVIYPNPEEGEALTMSVELGKKVNADLILACDPDGDRYAAVVPNEKGEFELLNGNQTGTLLTYYLLNKWKEAGKLDGKQFMVNTIVTTELINRLAEGFGVKCFNVLTGFKNIAAIIRELEGKETFIGGGEESYGYLVGDFVRDKDGVSACAMVAEAIAYYKTQGKSVFEVLAEVYHQFGFYKEALISVTKKGKDGAEQIQALMMDFRQNPPKSMNGVPVERILDVKEGTEKNVKTGNVDKLPLDSSNVMQFYLEDGSKISARPSGTEPKIKYYFSVNTPLENTSDYRNVEAELVERIEGLKRYFS</sequence>
<dbReference type="InterPro" id="IPR016066">
    <property type="entry name" value="A-D-PHexomutase_CS"/>
</dbReference>
<evidence type="ECO:0000313" key="10">
    <source>
        <dbReference type="EMBL" id="SHO60271.1"/>
    </source>
</evidence>
<evidence type="ECO:0000313" key="11">
    <source>
        <dbReference type="Proteomes" id="UP000184609"/>
    </source>
</evidence>
<dbReference type="Pfam" id="PF02879">
    <property type="entry name" value="PGM_PMM_II"/>
    <property type="match status" value="1"/>
</dbReference>
<dbReference type="SUPFAM" id="SSF53738">
    <property type="entry name" value="Phosphoglucomutase, first 3 domains"/>
    <property type="match status" value="3"/>
</dbReference>
<dbReference type="Gene3D" id="3.30.310.50">
    <property type="entry name" value="Alpha-D-phosphohexomutase, C-terminal domain"/>
    <property type="match status" value="1"/>
</dbReference>
<evidence type="ECO:0000256" key="6">
    <source>
        <dbReference type="ARBA" id="ARBA00023235"/>
    </source>
</evidence>
<dbReference type="GO" id="GO:0008973">
    <property type="term" value="F:phosphopentomutase activity"/>
    <property type="evidence" value="ECO:0007669"/>
    <property type="project" value="TreeGrafter"/>
</dbReference>
<keyword evidence="5" id="KW-0460">Magnesium</keyword>
<feature type="domain" description="Alpha-D-phosphohexomutase alpha/beta/alpha" evidence="9">
    <location>
        <begin position="350"/>
        <end position="474"/>
    </location>
</feature>
<dbReference type="InterPro" id="IPR005845">
    <property type="entry name" value="A-D-PHexomutase_a/b/a-II"/>
</dbReference>
<dbReference type="Gene3D" id="3.40.120.10">
    <property type="entry name" value="Alpha-D-Glucose-1,6-Bisphosphate, subunit A, domain 3"/>
    <property type="match status" value="3"/>
</dbReference>
<dbReference type="PANTHER" id="PTHR45745">
    <property type="entry name" value="PHOSPHOMANNOMUTASE 45A"/>
    <property type="match status" value="1"/>
</dbReference>
<evidence type="ECO:0000256" key="4">
    <source>
        <dbReference type="ARBA" id="ARBA00022723"/>
    </source>
</evidence>
<dbReference type="Proteomes" id="UP000184609">
    <property type="component" value="Unassembled WGS sequence"/>
</dbReference>
<dbReference type="CDD" id="cd05799">
    <property type="entry name" value="PGM2"/>
    <property type="match status" value="1"/>
</dbReference>
<dbReference type="InterPro" id="IPR005846">
    <property type="entry name" value="A-D-PHexomutase_a/b/a-III"/>
</dbReference>
<keyword evidence="4" id="KW-0479">Metal-binding</keyword>
<dbReference type="InterPro" id="IPR016055">
    <property type="entry name" value="A-D-PHexomutase_a/b/a-I/II/III"/>
</dbReference>
<dbReference type="InterPro" id="IPR036900">
    <property type="entry name" value="A-D-PHexomutase_C_sf"/>
</dbReference>
<dbReference type="GO" id="GO:0005975">
    <property type="term" value="P:carbohydrate metabolic process"/>
    <property type="evidence" value="ECO:0007669"/>
    <property type="project" value="InterPro"/>
</dbReference>
<feature type="domain" description="Alpha-D-phosphohexomutase alpha/beta/alpha" evidence="7">
    <location>
        <begin position="74"/>
        <end position="211"/>
    </location>
</feature>
<dbReference type="GO" id="GO:0006166">
    <property type="term" value="P:purine ribonucleoside salvage"/>
    <property type="evidence" value="ECO:0007669"/>
    <property type="project" value="TreeGrafter"/>
</dbReference>
<evidence type="ECO:0000259" key="9">
    <source>
        <dbReference type="Pfam" id="PF02880"/>
    </source>
</evidence>
<keyword evidence="6" id="KW-0413">Isomerase</keyword>
<comment type="similarity">
    <text evidence="2">Belongs to the phosphohexose mutase family.</text>
</comment>
<dbReference type="EMBL" id="FRXN01000001">
    <property type="protein sequence ID" value="SHO60271.1"/>
    <property type="molecule type" value="Genomic_DNA"/>
</dbReference>
<dbReference type="Pfam" id="PF02880">
    <property type="entry name" value="PGM_PMM_III"/>
    <property type="match status" value="1"/>
</dbReference>
<evidence type="ECO:0000256" key="5">
    <source>
        <dbReference type="ARBA" id="ARBA00022842"/>
    </source>
</evidence>
<name>A0A1M7Z5V7_9BACT</name>
<reference evidence="11" key="1">
    <citation type="submission" date="2016-12" db="EMBL/GenBank/DDBJ databases">
        <authorList>
            <person name="Varghese N."/>
            <person name="Submissions S."/>
        </authorList>
    </citation>
    <scope>NUCLEOTIDE SEQUENCE [LARGE SCALE GENOMIC DNA]</scope>
    <source>
        <strain evidence="11">DSM 25035</strain>
    </source>
</reference>
<proteinExistence type="inferred from homology"/>
<keyword evidence="3" id="KW-0597">Phosphoprotein</keyword>
<dbReference type="AlphaFoldDB" id="A0A1M7Z5V7"/>
<dbReference type="STRING" id="1073327.SAMN04488108_0686"/>
<evidence type="ECO:0000256" key="2">
    <source>
        <dbReference type="ARBA" id="ARBA00010231"/>
    </source>
</evidence>
<dbReference type="PANTHER" id="PTHR45745:SF1">
    <property type="entry name" value="PHOSPHOGLUCOMUTASE 2B-RELATED"/>
    <property type="match status" value="1"/>
</dbReference>
<evidence type="ECO:0000256" key="3">
    <source>
        <dbReference type="ARBA" id="ARBA00022553"/>
    </source>
</evidence>
<organism evidence="10 11">
    <name type="scientific">Algoriphagus zhangzhouensis</name>
    <dbReference type="NCBI Taxonomy" id="1073327"/>
    <lineage>
        <taxon>Bacteria</taxon>
        <taxon>Pseudomonadati</taxon>
        <taxon>Bacteroidota</taxon>
        <taxon>Cytophagia</taxon>
        <taxon>Cytophagales</taxon>
        <taxon>Cyclobacteriaceae</taxon>
        <taxon>Algoriphagus</taxon>
    </lineage>
</organism>
<protein>
    <submittedName>
        <fullName evidence="10">Phosphoglucomutase</fullName>
    </submittedName>
</protein>
<gene>
    <name evidence="10" type="ORF">SAMN04488108_0686</name>
</gene>
<dbReference type="SUPFAM" id="SSF55957">
    <property type="entry name" value="Phosphoglucomutase, C-terminal domain"/>
    <property type="match status" value="1"/>
</dbReference>